<dbReference type="EMBL" id="JXLP01000022">
    <property type="protein sequence ID" value="KIL75832.1"/>
    <property type="molecule type" value="Genomic_DNA"/>
</dbReference>
<comment type="caution">
    <text evidence="1">The sequence shown here is derived from an EMBL/GenBank/DDBJ whole genome shotgun (WGS) entry which is preliminary data.</text>
</comment>
<organism evidence="1 2">
    <name type="scientific">Bacillus badius</name>
    <dbReference type="NCBI Taxonomy" id="1455"/>
    <lineage>
        <taxon>Bacteria</taxon>
        <taxon>Bacillati</taxon>
        <taxon>Bacillota</taxon>
        <taxon>Bacilli</taxon>
        <taxon>Bacillales</taxon>
        <taxon>Bacillaceae</taxon>
        <taxon>Pseudobacillus</taxon>
    </lineage>
</organism>
<dbReference type="Proteomes" id="UP000031982">
    <property type="component" value="Unassembled WGS sequence"/>
</dbReference>
<protein>
    <recommendedName>
        <fullName evidence="3">Mobile element protein</fullName>
    </recommendedName>
</protein>
<evidence type="ECO:0008006" key="3">
    <source>
        <dbReference type="Google" id="ProtNLM"/>
    </source>
</evidence>
<accession>A0ABR5APR7</accession>
<name>A0ABR5APR7_BACBA</name>
<gene>
    <name evidence="1" type="ORF">SD77_2781</name>
</gene>
<evidence type="ECO:0000313" key="2">
    <source>
        <dbReference type="Proteomes" id="UP000031982"/>
    </source>
</evidence>
<proteinExistence type="predicted"/>
<evidence type="ECO:0000313" key="1">
    <source>
        <dbReference type="EMBL" id="KIL75832.1"/>
    </source>
</evidence>
<sequence>MLAMSNIKCIKLLRNQKWLSISKIAETLHINWRTAKKYADEEQIPVPSGLPK</sequence>
<reference evidence="1 2" key="1">
    <citation type="submission" date="2015-01" db="EMBL/GenBank/DDBJ databases">
        <title>Genome Assembly of Bacillus badius MTCC 1458.</title>
        <authorList>
            <person name="Verma A."/>
            <person name="Khatri I."/>
            <person name="Mual P."/>
            <person name="Subramanian S."/>
            <person name="Krishnamurthi S."/>
        </authorList>
    </citation>
    <scope>NUCLEOTIDE SEQUENCE [LARGE SCALE GENOMIC DNA]</scope>
    <source>
        <strain evidence="1 2">MTCC 1458</strain>
    </source>
</reference>
<keyword evidence="2" id="KW-1185">Reference proteome</keyword>